<evidence type="ECO:0000259" key="17">
    <source>
        <dbReference type="PROSITE" id="PS51393"/>
    </source>
</evidence>
<keyword evidence="6" id="KW-0276">Fatty acid metabolism</keyword>
<dbReference type="GO" id="GO:0016702">
    <property type="term" value="F:oxidoreductase activity, acting on single donors with incorporation of molecular oxygen, incorporation of two atoms of oxygen"/>
    <property type="evidence" value="ECO:0007669"/>
    <property type="project" value="InterPro"/>
</dbReference>
<dbReference type="SUPFAM" id="SSF49723">
    <property type="entry name" value="Lipase/lipooxygenase domain (PLAT/LH2 domain)"/>
    <property type="match status" value="1"/>
</dbReference>
<dbReference type="PROSITE" id="PS00711">
    <property type="entry name" value="LIPOXYGENASE_1"/>
    <property type="match status" value="1"/>
</dbReference>
<dbReference type="Gene3D" id="3.10.450.60">
    <property type="match status" value="1"/>
</dbReference>
<dbReference type="InterPro" id="IPR013819">
    <property type="entry name" value="LipOase_C"/>
</dbReference>
<dbReference type="InterPro" id="IPR020834">
    <property type="entry name" value="LipOase_CS"/>
</dbReference>
<dbReference type="Pfam" id="PF00305">
    <property type="entry name" value="Lipoxygenase"/>
    <property type="match status" value="1"/>
</dbReference>
<dbReference type="InterPro" id="IPR036392">
    <property type="entry name" value="PLAT/LH2_dom_sf"/>
</dbReference>
<dbReference type="GO" id="GO:0046872">
    <property type="term" value="F:metal ion binding"/>
    <property type="evidence" value="ECO:0007669"/>
    <property type="project" value="UniProtKB-UniRule"/>
</dbReference>
<evidence type="ECO:0000256" key="13">
    <source>
        <dbReference type="RuleBase" id="RU003974"/>
    </source>
</evidence>
<dbReference type="Pfam" id="PF01477">
    <property type="entry name" value="PLAT"/>
    <property type="match status" value="1"/>
</dbReference>
<gene>
    <name evidence="18" type="ORF">RJ640_013495</name>
</gene>
<keyword evidence="15" id="KW-0732">Signal</keyword>
<dbReference type="FunFam" id="4.10.372.10:FF:000001">
    <property type="entry name" value="Lipoxygenase"/>
    <property type="match status" value="1"/>
</dbReference>
<evidence type="ECO:0000256" key="5">
    <source>
        <dbReference type="ARBA" id="ARBA00022767"/>
    </source>
</evidence>
<evidence type="ECO:0000256" key="7">
    <source>
        <dbReference type="ARBA" id="ARBA00022964"/>
    </source>
</evidence>
<evidence type="ECO:0000256" key="9">
    <source>
        <dbReference type="ARBA" id="ARBA00023004"/>
    </source>
</evidence>
<dbReference type="PANTHER" id="PTHR11771">
    <property type="entry name" value="LIPOXYGENASE"/>
    <property type="match status" value="1"/>
</dbReference>
<dbReference type="InterPro" id="IPR027433">
    <property type="entry name" value="Lipoxygenase_dom_3"/>
</dbReference>
<evidence type="ECO:0000256" key="12">
    <source>
        <dbReference type="PROSITE-ProRule" id="PRU00152"/>
    </source>
</evidence>
<evidence type="ECO:0000313" key="19">
    <source>
        <dbReference type="Proteomes" id="UP001187471"/>
    </source>
</evidence>
<dbReference type="GO" id="GO:0034440">
    <property type="term" value="P:lipid oxidation"/>
    <property type="evidence" value="ECO:0007669"/>
    <property type="project" value="InterPro"/>
</dbReference>
<keyword evidence="8 13" id="KW-0560">Oxidoreductase</keyword>
<proteinExistence type="inferred from homology"/>
<evidence type="ECO:0000256" key="1">
    <source>
        <dbReference type="ARBA" id="ARBA00001962"/>
    </source>
</evidence>
<accession>A0AA88S3B8</accession>
<keyword evidence="4 13" id="KW-0479">Metal-binding</keyword>
<feature type="domain" description="Lipoxygenase" evidence="17">
    <location>
        <begin position="248"/>
        <end position="944"/>
    </location>
</feature>
<dbReference type="SMART" id="SM00308">
    <property type="entry name" value="LH2"/>
    <property type="match status" value="1"/>
</dbReference>
<dbReference type="Gene3D" id="4.10.372.10">
    <property type="entry name" value="Lipoxygenase-1, Domain 3"/>
    <property type="match status" value="1"/>
</dbReference>
<dbReference type="FunFam" id="4.10.375.10:FF:000001">
    <property type="entry name" value="Lipoxygenase"/>
    <property type="match status" value="1"/>
</dbReference>
<dbReference type="PRINTS" id="PR00468">
    <property type="entry name" value="PLTLPOXGNASE"/>
</dbReference>
<feature type="signal peptide" evidence="15">
    <location>
        <begin position="1"/>
        <end position="24"/>
    </location>
</feature>
<dbReference type="SUPFAM" id="SSF48484">
    <property type="entry name" value="Lipoxigenase"/>
    <property type="match status" value="1"/>
</dbReference>
<feature type="domain" description="PLAT" evidence="16">
    <location>
        <begin position="134"/>
        <end position="262"/>
    </location>
</feature>
<evidence type="ECO:0000259" key="16">
    <source>
        <dbReference type="PROSITE" id="PS50095"/>
    </source>
</evidence>
<dbReference type="PROSITE" id="PS50095">
    <property type="entry name" value="PLAT"/>
    <property type="match status" value="1"/>
</dbReference>
<evidence type="ECO:0000256" key="4">
    <source>
        <dbReference type="ARBA" id="ARBA00022723"/>
    </source>
</evidence>
<keyword evidence="19" id="KW-1185">Reference proteome</keyword>
<dbReference type="Proteomes" id="UP001187471">
    <property type="component" value="Unassembled WGS sequence"/>
</dbReference>
<comment type="similarity">
    <text evidence="2 13">Belongs to the lipoxygenase family.</text>
</comment>
<dbReference type="PRINTS" id="PR00087">
    <property type="entry name" value="LIPOXYGENASE"/>
</dbReference>
<evidence type="ECO:0000313" key="18">
    <source>
        <dbReference type="EMBL" id="KAK2995286.1"/>
    </source>
</evidence>
<comment type="function">
    <text evidence="14">Plant lipoxygenase may be involved in a number of diverse aspects of plant physiology including growth and development, pest resistance, and senescence or responses to wounding.</text>
</comment>
<evidence type="ECO:0000256" key="2">
    <source>
        <dbReference type="ARBA" id="ARBA00009419"/>
    </source>
</evidence>
<evidence type="ECO:0000256" key="8">
    <source>
        <dbReference type="ARBA" id="ARBA00023002"/>
    </source>
</evidence>
<dbReference type="AlphaFoldDB" id="A0AA88S3B8"/>
<dbReference type="FunFam" id="1.20.245.10:FF:000002">
    <property type="entry name" value="Lipoxygenase"/>
    <property type="match status" value="1"/>
</dbReference>
<dbReference type="GO" id="GO:0031408">
    <property type="term" value="P:oxylipin biosynthetic process"/>
    <property type="evidence" value="ECO:0007669"/>
    <property type="project" value="UniProtKB-UniRule"/>
</dbReference>
<name>A0AA88S3B8_9ASTE</name>
<dbReference type="FunFam" id="3.10.450.60:FF:000002">
    <property type="entry name" value="Lipoxygenase"/>
    <property type="match status" value="1"/>
</dbReference>
<dbReference type="GO" id="GO:0006633">
    <property type="term" value="P:fatty acid biosynthetic process"/>
    <property type="evidence" value="ECO:0007669"/>
    <property type="project" value="UniProtKB-KW"/>
</dbReference>
<comment type="pathway">
    <text evidence="14">Lipid metabolism; oxylipin biosynthesis.</text>
</comment>
<dbReference type="InterPro" id="IPR020833">
    <property type="entry name" value="LipOase_Fe_BS"/>
</dbReference>
<comment type="cofactor">
    <cofactor evidence="1 13">
        <name>Fe cation</name>
        <dbReference type="ChEBI" id="CHEBI:24875"/>
    </cofactor>
</comment>
<keyword evidence="9 13" id="KW-0408">Iron</keyword>
<dbReference type="EC" id="1.13.11.-" evidence="14"/>
<dbReference type="InterPro" id="IPR000907">
    <property type="entry name" value="LipOase"/>
</dbReference>
<keyword evidence="7 13" id="KW-0223">Dioxygenase</keyword>
<protein>
    <recommendedName>
        <fullName evidence="14">Lipoxygenase</fullName>
        <ecNumber evidence="14">1.13.11.-</ecNumber>
    </recommendedName>
</protein>
<organism evidence="18 19">
    <name type="scientific">Escallonia rubra</name>
    <dbReference type="NCBI Taxonomy" id="112253"/>
    <lineage>
        <taxon>Eukaryota</taxon>
        <taxon>Viridiplantae</taxon>
        <taxon>Streptophyta</taxon>
        <taxon>Embryophyta</taxon>
        <taxon>Tracheophyta</taxon>
        <taxon>Spermatophyta</taxon>
        <taxon>Magnoliopsida</taxon>
        <taxon>eudicotyledons</taxon>
        <taxon>Gunneridae</taxon>
        <taxon>Pentapetalae</taxon>
        <taxon>asterids</taxon>
        <taxon>campanulids</taxon>
        <taxon>Escalloniales</taxon>
        <taxon>Escalloniaceae</taxon>
        <taxon>Escallonia</taxon>
    </lineage>
</organism>
<evidence type="ECO:0000256" key="14">
    <source>
        <dbReference type="RuleBase" id="RU003975"/>
    </source>
</evidence>
<sequence length="944" mass="108422">MAPWAWTWDLCIALLNGRFARIDGRGSGCFRIAQGSTNLFTDQSEDFSVEIFQRSPLPASCVAPEELKQQSSLHADLLWLDIPAISVLAFELKRCLSRKAADPVMEEEDRNRRMRYETDERRIKGTVVLMKKKNLLNFEERLDRRIFRPPDRKVSLQLISAVNGDTDAKELRGKLGKPAQLEGWNSANTPLMSEYFTFSVTFDWDEEIGVPGAFLINNYDYDEFYLKTLTLEAVPGHGRLHFICNSWTYLPSRTPPALQYYRGEELVNLRGTGTGELEESDRVYDYDLYNDLGNPDNANHLRPILGGSTEFPYPRRGRTGRPLSRKDPRCETRLPFSESLKIYVPRDERFSHFKMSDFAAYALQSIFQFLIPEFEVLFDRTPSELDTFEDLLELFEGGIPIPDNNLLESIREKFPLEMIKELLRSDGERPFKFPLPQVIKEDKSAWADEEFAREMLAGVNPVVICGLKEFPPTSKLDPKLYGNQNSSMTKEHIKDHLDGLTVDEAMENNRLFILDHHEALMPYLRQINTTSTRTYATRTLLFLKRDGTLTPLAIELSFPHDKGDQLGAVSRVQTPAEKGAEGTIWDLAKAYVAVNDSGYHQLVCHWLHTHAVTEPFIIATNRQLSVLHPVYKLLHPHFRDTMNINALGRQTLINAGGILERTVFPGKFAMEISAVMYRDWVFPEQALPADLVKRGMAVEDSKSPHGIRLLIEAYPYAVDGLKIWSAIRTWVEDYCSFYYKNDEVIQEDHELQSWWEEVKNKGHPDKKHESWWPKMQTREELVETCTIIIWITSALHEAVNVGQYPYRGYPLTRPAMSRRLIPKHGTPEYDELEKDPEKAYLKTITVQIQSILGISLIEILSKHSSDEVVLGQRDTSEWTTDMEPLKAFGRFGKRLKAIEQEITEMNKEERYKNRIGPVRMLYTLLQPSTELGLTGKGIPNSVSI</sequence>
<comment type="caution">
    <text evidence="12">Lacks conserved residue(s) required for the propagation of feature annotation.</text>
</comment>
<dbReference type="PROSITE" id="PS00081">
    <property type="entry name" value="LIPOXYGENASE_2"/>
    <property type="match status" value="1"/>
</dbReference>
<keyword evidence="10" id="KW-0443">Lipid metabolism</keyword>
<dbReference type="EMBL" id="JAVXUO010000114">
    <property type="protein sequence ID" value="KAK2995286.1"/>
    <property type="molecule type" value="Genomic_DNA"/>
</dbReference>
<evidence type="ECO:0000256" key="10">
    <source>
        <dbReference type="ARBA" id="ARBA00023098"/>
    </source>
</evidence>
<evidence type="ECO:0000256" key="11">
    <source>
        <dbReference type="ARBA" id="ARBA00023160"/>
    </source>
</evidence>
<keyword evidence="5 14" id="KW-0925">Oxylipin biosynthesis</keyword>
<evidence type="ECO:0000256" key="15">
    <source>
        <dbReference type="SAM" id="SignalP"/>
    </source>
</evidence>
<reference evidence="18" key="1">
    <citation type="submission" date="2022-12" db="EMBL/GenBank/DDBJ databases">
        <title>Draft genome assemblies for two species of Escallonia (Escalloniales).</title>
        <authorList>
            <person name="Chanderbali A."/>
            <person name="Dervinis C."/>
            <person name="Anghel I."/>
            <person name="Soltis D."/>
            <person name="Soltis P."/>
            <person name="Zapata F."/>
        </authorList>
    </citation>
    <scope>NUCLEOTIDE SEQUENCE</scope>
    <source>
        <strain evidence="18">UCBG92.1500</strain>
        <tissue evidence="18">Leaf</tissue>
    </source>
</reference>
<evidence type="ECO:0000256" key="3">
    <source>
        <dbReference type="ARBA" id="ARBA00022516"/>
    </source>
</evidence>
<dbReference type="InterPro" id="IPR036226">
    <property type="entry name" value="LipOase_C_sf"/>
</dbReference>
<dbReference type="PROSITE" id="PS51393">
    <property type="entry name" value="LIPOXYGENASE_3"/>
    <property type="match status" value="1"/>
</dbReference>
<dbReference type="Gene3D" id="2.60.60.20">
    <property type="entry name" value="PLAT/LH2 domain"/>
    <property type="match status" value="1"/>
</dbReference>
<dbReference type="InterPro" id="IPR001024">
    <property type="entry name" value="PLAT/LH2_dom"/>
</dbReference>
<dbReference type="InterPro" id="IPR001246">
    <property type="entry name" value="LipOase_plant"/>
</dbReference>
<keyword evidence="3 14" id="KW-0444">Lipid biosynthesis</keyword>
<dbReference type="Gene3D" id="4.10.375.10">
    <property type="entry name" value="Lipoxygenase-1, Domain 2"/>
    <property type="match status" value="1"/>
</dbReference>
<evidence type="ECO:0000256" key="6">
    <source>
        <dbReference type="ARBA" id="ARBA00022832"/>
    </source>
</evidence>
<comment type="caution">
    <text evidence="18">The sequence shown here is derived from an EMBL/GenBank/DDBJ whole genome shotgun (WGS) entry which is preliminary data.</text>
</comment>
<feature type="chain" id="PRO_5041635505" description="Lipoxygenase" evidence="15">
    <location>
        <begin position="25"/>
        <end position="944"/>
    </location>
</feature>
<keyword evidence="11 14" id="KW-0275">Fatty acid biosynthesis</keyword>
<dbReference type="Gene3D" id="1.20.245.10">
    <property type="entry name" value="Lipoxygenase-1, Domain 5"/>
    <property type="match status" value="1"/>
</dbReference>